<keyword evidence="2" id="KW-1185">Reference proteome</keyword>
<comment type="caution">
    <text evidence="1">The sequence shown here is derived from an EMBL/GenBank/DDBJ whole genome shotgun (WGS) entry which is preliminary data.</text>
</comment>
<reference evidence="1 2" key="1">
    <citation type="submission" date="2014-12" db="EMBL/GenBank/DDBJ databases">
        <title>Draft genome sequences of 29 type strains of Enterococci.</title>
        <authorList>
            <person name="Zhong Z."/>
            <person name="Sun Z."/>
            <person name="Liu W."/>
            <person name="Zhang W."/>
            <person name="Zhang H."/>
        </authorList>
    </citation>
    <scope>NUCLEOTIDE SEQUENCE [LARGE SCALE GENOMIC DNA]</scope>
    <source>
        <strain evidence="1 2">DSM 17122</strain>
    </source>
</reference>
<evidence type="ECO:0000313" key="2">
    <source>
        <dbReference type="Proteomes" id="UP000182077"/>
    </source>
</evidence>
<sequence length="1173" mass="127043">MSKKSVYLLPIIYILLFLAVPQEAQSQSLELIPAVNQGARYPVTVEGFKQLLLDIDKAGTAEEYDILLDGELDLSQASIGRDFVVEDPSLDTITLMSIESKLTIKGKTKDAILRLPDQCFLGQAISFSNLTLQVAQLFGNGHSLLFENIQHLGKTCLYGGGNRDLTGDPVLLFDQVAGGTWEIYGGNEKGALTGDIQIKILSMIGEIDRLCGGSATGEITGNITTEICSLDGRLLEYYGGGLGTELNAVTVNGIIKNRLSSDNTNFTLGNFIGGVARSTTGMITNKIEGKGSFSDNGCFVGGSQIGEIYGGITTSIDSRAFHQGERSFIGGNQRLGAIYGSITNKIYAGKANAGSFKRIDGAGGLDISKVSLTNSENLLPAVDLNDPQKRTAEEIEYDQLTAESRLALAKSKTNFLVVGNVTTQVLGGCVSDVLGMDNTINGAGSMGVIKGDVHLSLGEASLAYSKSWGLHMQKVGKDPDILTTENYLGALYGFSVAAGGGSAQETLETSLYIQGKTTLDIYEALVQNAYGGSFSGIIEGECQVTCRGGQVTSIFGAGSGCYRIYGDSLFEMTGGKLENVGAAGSEKDRRMIGTAQTKIVGGDFLGTIVGTYGRVSNHMIDGDVKTHISGGRFFKSNDPTKIIGSVAKEGMISGDIELRVTGKVELADDLQIIAGRPKAASAKNYLGGPAKQVTFSMETDQQFSGMEIIGDGSENTKTLSSSKVYLDICTPQGNFSLVQGMVKNSFAGELLHEVMVDIKDAKAIKQLIASDTTSFTNHLIAKSKNQVALKIGTAKIDEVLNFTHLTVSDQLTAQKILNGSEAKSENFAQMYHQFGEVELLKEAIIKVEQLKTGSLKAATEAELHSPAGAENIYLNKLVTESHLIWRLLTSSRQQEIIGTYFGVQSGFPIITFTDQSQGLTPDNFIGFDEFGYSYTGDNSEQTSYAVAATILEYQVVSPYGEIKYLPARAPDNEPLPVAIWGNGTSRFGRVVVPLNSLLPLDITFVESESVEFQQAELKISNGEERQIIEKRWFPESGYHHQLQASFQQTTENLELVAVPSEIDFGTHSIGQTTIFYPQIVGKLQIKDTRIEKENWQLKLKAISDKKGELFFKKQGQIYSLEEEFLLMEGQGSFETDFSEWDTKTGIFLRMAKERQKIGTYSFSFHWVLTTKVE</sequence>
<evidence type="ECO:0000313" key="1">
    <source>
        <dbReference type="EMBL" id="OJG47140.1"/>
    </source>
</evidence>
<accession>A0A1L8TS80</accession>
<proteinExistence type="predicted"/>
<dbReference type="AlphaFoldDB" id="A0A1L8TS80"/>
<name>A0A1L8TS80_9ENTE</name>
<organism evidence="1 2">
    <name type="scientific">Enterococcus hermanniensis</name>
    <dbReference type="NCBI Taxonomy" id="249189"/>
    <lineage>
        <taxon>Bacteria</taxon>
        <taxon>Bacillati</taxon>
        <taxon>Bacillota</taxon>
        <taxon>Bacilli</taxon>
        <taxon>Lactobacillales</taxon>
        <taxon>Enterococcaceae</taxon>
        <taxon>Enterococcus</taxon>
    </lineage>
</organism>
<dbReference type="RefSeq" id="WP_071856786.1">
    <property type="nucleotide sequence ID" value="NZ_JBHSHK010000005.1"/>
</dbReference>
<dbReference type="OrthoDB" id="2195034at2"/>
<dbReference type="EMBL" id="JXKQ01000001">
    <property type="protein sequence ID" value="OJG47140.1"/>
    <property type="molecule type" value="Genomic_DNA"/>
</dbReference>
<protein>
    <submittedName>
        <fullName evidence="1">Uncharacterized protein</fullName>
    </submittedName>
</protein>
<gene>
    <name evidence="1" type="ORF">RV04_GL000387</name>
</gene>
<dbReference type="Proteomes" id="UP000182077">
    <property type="component" value="Unassembled WGS sequence"/>
</dbReference>
<dbReference type="STRING" id="249189.RV04_GL000387"/>